<dbReference type="Gene3D" id="3.40.50.300">
    <property type="entry name" value="P-loop containing nucleotide triphosphate hydrolases"/>
    <property type="match status" value="1"/>
</dbReference>
<organism evidence="2 3">
    <name type="scientific">Cladophialophora yegresii CBS 114405</name>
    <dbReference type="NCBI Taxonomy" id="1182544"/>
    <lineage>
        <taxon>Eukaryota</taxon>
        <taxon>Fungi</taxon>
        <taxon>Dikarya</taxon>
        <taxon>Ascomycota</taxon>
        <taxon>Pezizomycotina</taxon>
        <taxon>Eurotiomycetes</taxon>
        <taxon>Chaetothyriomycetidae</taxon>
        <taxon>Chaetothyriales</taxon>
        <taxon>Herpotrichiellaceae</taxon>
        <taxon>Cladophialophora</taxon>
    </lineage>
</organism>
<dbReference type="SUPFAM" id="SSF52540">
    <property type="entry name" value="P-loop containing nucleoside triphosphate hydrolases"/>
    <property type="match status" value="1"/>
</dbReference>
<feature type="transmembrane region" description="Helical" evidence="1">
    <location>
        <begin position="259"/>
        <end position="279"/>
    </location>
</feature>
<evidence type="ECO:0000313" key="3">
    <source>
        <dbReference type="Proteomes" id="UP000019473"/>
    </source>
</evidence>
<reference evidence="2 3" key="1">
    <citation type="submission" date="2013-03" db="EMBL/GenBank/DDBJ databases">
        <title>The Genome Sequence of Cladophialophora yegresii CBS 114405.</title>
        <authorList>
            <consortium name="The Broad Institute Genomics Platform"/>
            <person name="Cuomo C."/>
            <person name="de Hoog S."/>
            <person name="Gorbushina A."/>
            <person name="Walker B."/>
            <person name="Young S.K."/>
            <person name="Zeng Q."/>
            <person name="Gargeya S."/>
            <person name="Fitzgerald M."/>
            <person name="Haas B."/>
            <person name="Abouelleil A."/>
            <person name="Allen A.W."/>
            <person name="Alvarado L."/>
            <person name="Arachchi H.M."/>
            <person name="Berlin A.M."/>
            <person name="Chapman S.B."/>
            <person name="Gainer-Dewar J."/>
            <person name="Goldberg J."/>
            <person name="Griggs A."/>
            <person name="Gujja S."/>
            <person name="Hansen M."/>
            <person name="Howarth C."/>
            <person name="Imamovic A."/>
            <person name="Ireland A."/>
            <person name="Larimer J."/>
            <person name="McCowan C."/>
            <person name="Murphy C."/>
            <person name="Pearson M."/>
            <person name="Poon T.W."/>
            <person name="Priest M."/>
            <person name="Roberts A."/>
            <person name="Saif S."/>
            <person name="Shea T."/>
            <person name="Sisk P."/>
            <person name="Sykes S."/>
            <person name="Wortman J."/>
            <person name="Nusbaum C."/>
            <person name="Birren B."/>
        </authorList>
    </citation>
    <scope>NUCLEOTIDE SEQUENCE [LARGE SCALE GENOMIC DNA]</scope>
    <source>
        <strain evidence="2 3">CBS 114405</strain>
    </source>
</reference>
<dbReference type="RefSeq" id="XP_007759610.1">
    <property type="nucleotide sequence ID" value="XM_007761420.1"/>
</dbReference>
<keyword evidence="1" id="KW-1133">Transmembrane helix</keyword>
<dbReference type="InterPro" id="IPR040632">
    <property type="entry name" value="Sulfotransfer_4"/>
</dbReference>
<keyword evidence="1" id="KW-0812">Transmembrane</keyword>
<proteinExistence type="predicted"/>
<dbReference type="Pfam" id="PF17784">
    <property type="entry name" value="Sulfotransfer_4"/>
    <property type="match status" value="1"/>
</dbReference>
<dbReference type="HOGENOM" id="CLU_061199_2_1_1"/>
<dbReference type="VEuPathDB" id="FungiDB:A1O7_07420"/>
<gene>
    <name evidence="2" type="ORF">A1O7_07420</name>
</gene>
<evidence type="ECO:0008006" key="4">
    <source>
        <dbReference type="Google" id="ProtNLM"/>
    </source>
</evidence>
<name>W9VXW9_9EURO</name>
<dbReference type="GeneID" id="19181995"/>
<dbReference type="AlphaFoldDB" id="W9VXW9"/>
<dbReference type="OrthoDB" id="408152at2759"/>
<keyword evidence="1" id="KW-0472">Membrane</keyword>
<comment type="caution">
    <text evidence="2">The sequence shown here is derived from an EMBL/GenBank/DDBJ whole genome shotgun (WGS) entry which is preliminary data.</text>
</comment>
<dbReference type="PANTHER" id="PTHR36978:SF3">
    <property type="entry name" value="P-LOOP CONTAINING NUCLEOSIDE TRIPHOSPHATE HYDROLASE PROTEIN"/>
    <property type="match status" value="1"/>
</dbReference>
<sequence length="302" mass="34058">MPSETEGRLYKAFGISADEHGPSQWYPGSNAELEVICLGLSRTGTTSMRAGLAMLGFGPVHHGVELFRRADHNERMIAFLKYLNQHPQESRQPSPDTIERLRKLMRGYRSTLDGPLCDMTPELVAAYPNAKFILTVRDSEAVWWRSWKESLGVMFIPGWRHTIWSSLISSVKRLRRLNAMIQEDNKRLVRDWGSVGPHIYRLHNQQVHDLVPKGRLLEYNVKQGWEPLCKFLEVDVPDASFPMLNDGASIKAIVLGQQIFGAVVWALYIGVACGAIYLATNPPELQHIWTGANGWLGQKPGS</sequence>
<evidence type="ECO:0000256" key="1">
    <source>
        <dbReference type="SAM" id="Phobius"/>
    </source>
</evidence>
<keyword evidence="3" id="KW-1185">Reference proteome</keyword>
<dbReference type="eggNOG" id="ENOG502RY15">
    <property type="taxonomic scope" value="Eukaryota"/>
</dbReference>
<evidence type="ECO:0000313" key="2">
    <source>
        <dbReference type="EMBL" id="EXJ57076.1"/>
    </source>
</evidence>
<protein>
    <recommendedName>
        <fullName evidence="4">NAD dependent epimerase/dehydratase</fullName>
    </recommendedName>
</protein>
<dbReference type="InterPro" id="IPR027417">
    <property type="entry name" value="P-loop_NTPase"/>
</dbReference>
<dbReference type="Proteomes" id="UP000019473">
    <property type="component" value="Unassembled WGS sequence"/>
</dbReference>
<dbReference type="EMBL" id="AMGW01000005">
    <property type="protein sequence ID" value="EXJ57076.1"/>
    <property type="molecule type" value="Genomic_DNA"/>
</dbReference>
<dbReference type="PANTHER" id="PTHR36978">
    <property type="entry name" value="P-LOOP CONTAINING NUCLEOTIDE TRIPHOSPHATE HYDROLASE"/>
    <property type="match status" value="1"/>
</dbReference>
<accession>W9VXW9</accession>
<dbReference type="STRING" id="1182544.W9VXW9"/>